<dbReference type="InterPro" id="IPR033116">
    <property type="entry name" value="TRYPSIN_SER"/>
</dbReference>
<dbReference type="InterPro" id="IPR043504">
    <property type="entry name" value="Peptidase_S1_PA_chymotrypsin"/>
</dbReference>
<keyword evidence="2" id="KW-0964">Secreted</keyword>
<comment type="similarity">
    <text evidence="8">Belongs to the peptidase S1 family. CLIP subfamily.</text>
</comment>
<dbReference type="PROSITE" id="PS00134">
    <property type="entry name" value="TRYPSIN_HIS"/>
    <property type="match status" value="1"/>
</dbReference>
<evidence type="ECO:0000313" key="9">
    <source>
        <dbReference type="EnsemblMetazoa" id="AAEL007597-PB"/>
    </source>
</evidence>
<dbReference type="PRINTS" id="PR00722">
    <property type="entry name" value="CHYMOTRYPSIN"/>
</dbReference>
<accession>A0A1S4FGZ3</accession>
<dbReference type="CDD" id="cd00190">
    <property type="entry name" value="Tryp_SPc"/>
    <property type="match status" value="1"/>
</dbReference>
<comment type="subcellular location">
    <subcellularLocation>
        <location evidence="1">Secreted</location>
    </subcellularLocation>
</comment>
<dbReference type="InterPro" id="IPR009003">
    <property type="entry name" value="Peptidase_S1_PA"/>
</dbReference>
<protein>
    <submittedName>
        <fullName evidence="9">Uncharacterized protein</fullName>
    </submittedName>
</protein>
<keyword evidence="4" id="KW-0732">Signal</keyword>
<dbReference type="FunFam" id="2.40.10.10:FF:000054">
    <property type="entry name" value="Complement C1r subcomponent"/>
    <property type="match status" value="1"/>
</dbReference>
<dbReference type="GO" id="GO:0006508">
    <property type="term" value="P:proteolysis"/>
    <property type="evidence" value="ECO:0007669"/>
    <property type="project" value="InterPro"/>
</dbReference>
<dbReference type="PROSITE" id="PS50240">
    <property type="entry name" value="TRYPSIN_DOM"/>
    <property type="match status" value="1"/>
</dbReference>
<evidence type="ECO:0000256" key="5">
    <source>
        <dbReference type="ARBA" id="ARBA00022859"/>
    </source>
</evidence>
<evidence type="ECO:0000256" key="8">
    <source>
        <dbReference type="ARBA" id="ARBA00024195"/>
    </source>
</evidence>
<keyword evidence="6" id="KW-1015">Disulfide bond</keyword>
<reference evidence="9 10" key="1">
    <citation type="submission" date="2017-06" db="EMBL/GenBank/DDBJ databases">
        <title>Aedes aegypti genome working group (AGWG) sequencing and assembly.</title>
        <authorList>
            <consortium name="Aedes aegypti Genome Working Group (AGWG)"/>
            <person name="Matthews B.J."/>
        </authorList>
    </citation>
    <scope>NUCLEOTIDE SEQUENCE [LARGE SCALE GENOMIC DNA]</scope>
    <source>
        <strain evidence="9 10">LVP_AGWG</strain>
    </source>
</reference>
<evidence type="ECO:0000313" key="10">
    <source>
        <dbReference type="Proteomes" id="UP000008820"/>
    </source>
</evidence>
<dbReference type="GO" id="GO:0045087">
    <property type="term" value="P:innate immune response"/>
    <property type="evidence" value="ECO:0007669"/>
    <property type="project" value="UniProtKB-KW"/>
</dbReference>
<dbReference type="SUPFAM" id="SSF50494">
    <property type="entry name" value="Trypsin-like serine proteases"/>
    <property type="match status" value="1"/>
</dbReference>
<evidence type="ECO:0000256" key="4">
    <source>
        <dbReference type="ARBA" id="ARBA00022729"/>
    </source>
</evidence>
<gene>
    <name evidence="9" type="primary">5579962</name>
</gene>
<dbReference type="FunFam" id="2.40.10.10:FF:000028">
    <property type="entry name" value="Serine protease easter"/>
    <property type="match status" value="1"/>
</dbReference>
<dbReference type="OrthoDB" id="6339452at2759"/>
<evidence type="ECO:0000256" key="1">
    <source>
        <dbReference type="ARBA" id="ARBA00004613"/>
    </source>
</evidence>
<name>A0A1S4FGZ3_AEDAE</name>
<dbReference type="AlphaFoldDB" id="A0A1S4FGZ3"/>
<dbReference type="InterPro" id="IPR018114">
    <property type="entry name" value="TRYPSIN_HIS"/>
</dbReference>
<keyword evidence="5" id="KW-0391">Immunity</keyword>
<evidence type="ECO:0000256" key="7">
    <source>
        <dbReference type="ARBA" id="ARBA00023180"/>
    </source>
</evidence>
<evidence type="ECO:0000256" key="3">
    <source>
        <dbReference type="ARBA" id="ARBA00022588"/>
    </source>
</evidence>
<dbReference type="Proteomes" id="UP000008820">
    <property type="component" value="Chromosome 1"/>
</dbReference>
<dbReference type="VEuPathDB" id="VectorBase:AAEL007597"/>
<dbReference type="PANTHER" id="PTHR24252:SF7">
    <property type="entry name" value="HYALIN"/>
    <property type="match status" value="1"/>
</dbReference>
<evidence type="ECO:0000256" key="2">
    <source>
        <dbReference type="ARBA" id="ARBA00022525"/>
    </source>
</evidence>
<dbReference type="GO" id="GO:0004252">
    <property type="term" value="F:serine-type endopeptidase activity"/>
    <property type="evidence" value="ECO:0007669"/>
    <property type="project" value="InterPro"/>
</dbReference>
<dbReference type="GO" id="GO:0005576">
    <property type="term" value="C:extracellular region"/>
    <property type="evidence" value="ECO:0007669"/>
    <property type="project" value="UniProtKB-SubCell"/>
</dbReference>
<dbReference type="PANTHER" id="PTHR24252">
    <property type="entry name" value="ACROSIN-RELATED"/>
    <property type="match status" value="1"/>
</dbReference>
<keyword evidence="3" id="KW-0399">Innate immunity</keyword>
<dbReference type="Gene3D" id="2.40.10.10">
    <property type="entry name" value="Trypsin-like serine proteases"/>
    <property type="match status" value="1"/>
</dbReference>
<proteinExistence type="inferred from homology"/>
<dbReference type="EnsemblMetazoa" id="AAEL007597-RB">
    <property type="protein sequence ID" value="AAEL007597-PB"/>
    <property type="gene ID" value="AAEL007597"/>
</dbReference>
<keyword evidence="10" id="KW-1185">Reference proteome</keyword>
<evidence type="ECO:0000256" key="6">
    <source>
        <dbReference type="ARBA" id="ARBA00023157"/>
    </source>
</evidence>
<dbReference type="InterPro" id="IPR001314">
    <property type="entry name" value="Peptidase_S1A"/>
</dbReference>
<organism evidence="9 10">
    <name type="scientific">Aedes aegypti</name>
    <name type="common">Yellowfever mosquito</name>
    <name type="synonym">Culex aegypti</name>
    <dbReference type="NCBI Taxonomy" id="7159"/>
    <lineage>
        <taxon>Eukaryota</taxon>
        <taxon>Metazoa</taxon>
        <taxon>Ecdysozoa</taxon>
        <taxon>Arthropoda</taxon>
        <taxon>Hexapoda</taxon>
        <taxon>Insecta</taxon>
        <taxon>Pterygota</taxon>
        <taxon>Neoptera</taxon>
        <taxon>Endopterygota</taxon>
        <taxon>Diptera</taxon>
        <taxon>Nematocera</taxon>
        <taxon>Culicoidea</taxon>
        <taxon>Culicidae</taxon>
        <taxon>Culicinae</taxon>
        <taxon>Aedini</taxon>
        <taxon>Aedes</taxon>
        <taxon>Stegomyia</taxon>
    </lineage>
</organism>
<dbReference type="SMART" id="SM00020">
    <property type="entry name" value="Tryp_SPc"/>
    <property type="match status" value="1"/>
</dbReference>
<dbReference type="PROSITE" id="PS00135">
    <property type="entry name" value="TRYPSIN_SER"/>
    <property type="match status" value="1"/>
</dbReference>
<dbReference type="Pfam" id="PF00089">
    <property type="entry name" value="Trypsin"/>
    <property type="match status" value="1"/>
</dbReference>
<dbReference type="InterPro" id="IPR001254">
    <property type="entry name" value="Trypsin_dom"/>
</dbReference>
<keyword evidence="7" id="KW-0325">Glycoprotein</keyword>
<sequence length="393" mass="42867">MAKPATNRRWTIKWWSAPTWMSSFGGVLVLLIIHMQSSGAVLKENGPCELKGTPGTCRPYATCREAVQGNIQFCGHSASGAIVCCPNPKVTLDNRNAFPQPSLRKAGRKCSEYRKLASRDLTAISLSLVSLVSQVKVPTCDSITKLIVGGNITKPGEFPHMAALGWRQTNGAVSFKCGASLISERYALTAAHCYDQYDGVFPSFVRLGDQNLYRDDDGAVPKDYEIEDFIVHPEYKRRLGKYNDIALIKLAKEVKFNRNIRPACLYDKEEAPSKPVIATGFGSTGVAEDFSNELMKVSLEIYDNQVCNEAFVGSRDVRRGLAQGQVCVGNVKGGFDTCQGDSGGPLQITDQGNHCSFSVFGITSIGRGCGGNIPAIYTRVAAYLDWIEAIVWP</sequence>
<reference evidence="9" key="2">
    <citation type="submission" date="2020-05" db="UniProtKB">
        <authorList>
            <consortium name="EnsemblMetazoa"/>
        </authorList>
    </citation>
    <scope>IDENTIFICATION</scope>
    <source>
        <strain evidence="9">LVP_AGWG</strain>
    </source>
</reference>